<comment type="caution">
    <text evidence="2">The sequence shown here is derived from an EMBL/GenBank/DDBJ whole genome shotgun (WGS) entry which is preliminary data.</text>
</comment>
<evidence type="ECO:0000313" key="2">
    <source>
        <dbReference type="EMBL" id="KAB7790263.1"/>
    </source>
</evidence>
<dbReference type="Proteomes" id="UP000441772">
    <property type="component" value="Unassembled WGS sequence"/>
</dbReference>
<protein>
    <submittedName>
        <fullName evidence="2">Uncharacterized protein</fullName>
    </submittedName>
</protein>
<feature type="transmembrane region" description="Helical" evidence="1">
    <location>
        <begin position="49"/>
        <end position="72"/>
    </location>
</feature>
<gene>
    <name evidence="2" type="ORF">F7D09_1256</name>
</gene>
<organism evidence="2 3">
    <name type="scientific">Bifidobacterium leontopitheci</name>
    <dbReference type="NCBI Taxonomy" id="2650774"/>
    <lineage>
        <taxon>Bacteria</taxon>
        <taxon>Bacillati</taxon>
        <taxon>Actinomycetota</taxon>
        <taxon>Actinomycetes</taxon>
        <taxon>Bifidobacteriales</taxon>
        <taxon>Bifidobacteriaceae</taxon>
        <taxon>Bifidobacterium</taxon>
    </lineage>
</organism>
<keyword evidence="1" id="KW-1133">Transmembrane helix</keyword>
<name>A0A6I1GF45_9BIFI</name>
<evidence type="ECO:0000256" key="1">
    <source>
        <dbReference type="SAM" id="Phobius"/>
    </source>
</evidence>
<dbReference type="EMBL" id="WBVT01000017">
    <property type="protein sequence ID" value="KAB7790263.1"/>
    <property type="molecule type" value="Genomic_DNA"/>
</dbReference>
<accession>A0A6I1GF45</accession>
<reference evidence="2 3" key="1">
    <citation type="submission" date="2019-09" db="EMBL/GenBank/DDBJ databases">
        <title>Characterization of the phylogenetic diversity of two novel species belonging to the genus Bifidobacterium: Bifidobacterium cebidarum sp. nov. and Bifidobacterium leontopitheci sp. nov.</title>
        <authorList>
            <person name="Lugli G.A."/>
            <person name="Duranti S."/>
            <person name="Milani C."/>
            <person name="Turroni F."/>
            <person name="Ventura M."/>
        </authorList>
    </citation>
    <scope>NUCLEOTIDE SEQUENCE [LARGE SCALE GENOMIC DNA]</scope>
    <source>
        <strain evidence="2 3">LMG 31471</strain>
    </source>
</reference>
<proteinExistence type="predicted"/>
<keyword evidence="1" id="KW-0812">Transmembrane</keyword>
<keyword evidence="1" id="KW-0472">Membrane</keyword>
<keyword evidence="3" id="KW-1185">Reference proteome</keyword>
<evidence type="ECO:0000313" key="3">
    <source>
        <dbReference type="Proteomes" id="UP000441772"/>
    </source>
</evidence>
<dbReference type="AlphaFoldDB" id="A0A6I1GF45"/>
<sequence>MTCLLHDADDGAPSKSHPSAIRFDSALALSKEGGESAAMTKKGSMRKRLSALAAAAACLMAIGVAPAANAWYNSGERNDSYMTGLWKYNWTHSYATCAAGRAQCTAEAIQDVNNKDIKIAVTRGSSVIAEAYGIEQNVHDSARLY</sequence>